<keyword evidence="8 12" id="KW-0808">Transferase</keyword>
<dbReference type="Gene3D" id="3.90.1170.20">
    <property type="entry name" value="Quinolinate phosphoribosyl transferase, N-terminal domain"/>
    <property type="match status" value="1"/>
</dbReference>
<dbReference type="InterPro" id="IPR002638">
    <property type="entry name" value="Quinolinate_PRibosylTrfase_C"/>
</dbReference>
<dbReference type="Pfam" id="PF02749">
    <property type="entry name" value="QRPTase_N"/>
    <property type="match status" value="1"/>
</dbReference>
<dbReference type="Gene3D" id="3.20.20.70">
    <property type="entry name" value="Aldolase class I"/>
    <property type="match status" value="1"/>
</dbReference>
<dbReference type="NCBIfam" id="TIGR00078">
    <property type="entry name" value="nadC"/>
    <property type="match status" value="1"/>
</dbReference>
<dbReference type="SUPFAM" id="SSF51690">
    <property type="entry name" value="Nicotinate/Quinolinate PRTase C-terminal domain-like"/>
    <property type="match status" value="1"/>
</dbReference>
<evidence type="ECO:0000256" key="9">
    <source>
        <dbReference type="ARBA" id="ARBA00033102"/>
    </source>
</evidence>
<evidence type="ECO:0000256" key="12">
    <source>
        <dbReference type="PIRNR" id="PIRNR006250"/>
    </source>
</evidence>
<keyword evidence="6" id="KW-0662">Pyridine nucleotide biosynthesis</keyword>
<feature type="binding site" evidence="13">
    <location>
        <begin position="130"/>
        <end position="132"/>
    </location>
    <ligand>
        <name>substrate</name>
    </ligand>
</feature>
<sequence>MESFLLKKLVERALAEDLSYGDRTTEALFHRPVPAVGEIIAKGDLVVAGLDVFQTVFELLDPTIRVEVNIGPGQKAKPGDSIGSVYGDGRLLLKGERTALNFLQRLSGVATQTRRFVDQVAGTGAKIVDTRKTTPGLRMLEKEAVRLGGGWNHRFHLGDMVLIKDNHIALAGGVANALKEAHVSLSHPFKIEVETTTLAEVKEALQIGAEIILLDNMSLTEIKQSVELIRKGASGVKIEVSGGVRLENVAAIAGCGVDMISVGALTHSAPAVDISFEMKPHSEKK</sequence>
<keyword evidence="17" id="KW-1185">Reference proteome</keyword>
<comment type="caution">
    <text evidence="16">The sequence shown here is derived from an EMBL/GenBank/DDBJ whole genome shotgun (WGS) entry which is preliminary data.</text>
</comment>
<evidence type="ECO:0000256" key="10">
    <source>
        <dbReference type="ARBA" id="ARBA00047445"/>
    </source>
</evidence>
<evidence type="ECO:0000256" key="1">
    <source>
        <dbReference type="ARBA" id="ARBA00003237"/>
    </source>
</evidence>
<comment type="similarity">
    <text evidence="3 12">Belongs to the NadC/ModD family.</text>
</comment>
<dbReference type="Pfam" id="PF01729">
    <property type="entry name" value="QRPTase_C"/>
    <property type="match status" value="1"/>
</dbReference>
<dbReference type="Proteomes" id="UP000534783">
    <property type="component" value="Unassembled WGS sequence"/>
</dbReference>
<dbReference type="CDD" id="cd01572">
    <property type="entry name" value="QPRTase"/>
    <property type="match status" value="1"/>
</dbReference>
<comment type="subunit">
    <text evidence="4">Hexamer formed by 3 homodimers.</text>
</comment>
<dbReference type="InterPro" id="IPR004393">
    <property type="entry name" value="NadC"/>
</dbReference>
<dbReference type="PIRSF" id="PIRSF006250">
    <property type="entry name" value="NadC_ModD"/>
    <property type="match status" value="1"/>
</dbReference>
<evidence type="ECO:0000259" key="14">
    <source>
        <dbReference type="Pfam" id="PF01729"/>
    </source>
</evidence>
<protein>
    <recommendedName>
        <fullName evidence="11">Probable nicotinate-nucleotide pyrophosphorylase [carboxylating]</fullName>
        <ecNumber evidence="5">2.4.2.19</ecNumber>
    </recommendedName>
    <alternativeName>
        <fullName evidence="9">Quinolinate phosphoribosyltransferase [decarboxylating]</fullName>
    </alternativeName>
</protein>
<evidence type="ECO:0000313" key="17">
    <source>
        <dbReference type="Proteomes" id="UP000534783"/>
    </source>
</evidence>
<keyword evidence="7 12" id="KW-0328">Glycosyltransferase</keyword>
<organism evidence="16 17">
    <name type="scientific">Candidatus Manganitrophus noduliformans</name>
    <dbReference type="NCBI Taxonomy" id="2606439"/>
    <lineage>
        <taxon>Bacteria</taxon>
        <taxon>Pseudomonadati</taxon>
        <taxon>Nitrospirota</taxon>
        <taxon>Nitrospiria</taxon>
        <taxon>Candidatus Troglogloeales</taxon>
        <taxon>Candidatus Manganitrophaceae</taxon>
        <taxon>Candidatus Manganitrophus</taxon>
    </lineage>
</organism>
<dbReference type="InterPro" id="IPR036068">
    <property type="entry name" value="Nicotinate_pribotase-like_C"/>
</dbReference>
<dbReference type="GO" id="GO:0005737">
    <property type="term" value="C:cytoplasm"/>
    <property type="evidence" value="ECO:0007669"/>
    <property type="project" value="TreeGrafter"/>
</dbReference>
<dbReference type="EMBL" id="VTOW01000001">
    <property type="protein sequence ID" value="NKE69176.1"/>
    <property type="molecule type" value="Genomic_DNA"/>
</dbReference>
<dbReference type="FunFam" id="3.90.1170.20:FF:000001">
    <property type="entry name" value="Nicotinate-nucleotide diphosphorylase (Carboxylating)"/>
    <property type="match status" value="1"/>
</dbReference>
<evidence type="ECO:0000313" key="16">
    <source>
        <dbReference type="EMBL" id="NKE69176.1"/>
    </source>
</evidence>
<evidence type="ECO:0000256" key="8">
    <source>
        <dbReference type="ARBA" id="ARBA00022679"/>
    </source>
</evidence>
<feature type="binding site" evidence="13">
    <location>
        <begin position="241"/>
        <end position="243"/>
    </location>
    <ligand>
        <name>substrate</name>
    </ligand>
</feature>
<dbReference type="SUPFAM" id="SSF54675">
    <property type="entry name" value="Nicotinate/Quinolinate PRTase N-terminal domain-like"/>
    <property type="match status" value="1"/>
</dbReference>
<evidence type="ECO:0000259" key="15">
    <source>
        <dbReference type="Pfam" id="PF02749"/>
    </source>
</evidence>
<feature type="binding site" evidence="13">
    <location>
        <begin position="262"/>
        <end position="264"/>
    </location>
    <ligand>
        <name>substrate</name>
    </ligand>
</feature>
<dbReference type="FunFam" id="3.20.20.70:FF:000030">
    <property type="entry name" value="Nicotinate-nucleotide pyrophosphorylase, carboxylating"/>
    <property type="match status" value="1"/>
</dbReference>
<evidence type="ECO:0000256" key="2">
    <source>
        <dbReference type="ARBA" id="ARBA00004893"/>
    </source>
</evidence>
<comment type="function">
    <text evidence="1">Involved in the catabolism of quinolinic acid (QA).</text>
</comment>
<dbReference type="GO" id="GO:0034213">
    <property type="term" value="P:quinolinate catabolic process"/>
    <property type="evidence" value="ECO:0007669"/>
    <property type="project" value="TreeGrafter"/>
</dbReference>
<dbReference type="AlphaFoldDB" id="A0A7X6I904"/>
<feature type="domain" description="Quinolinate phosphoribosyl transferase C-terminal" evidence="14">
    <location>
        <begin position="109"/>
        <end position="276"/>
    </location>
</feature>
<evidence type="ECO:0000256" key="13">
    <source>
        <dbReference type="PIRSR" id="PIRSR006250-1"/>
    </source>
</evidence>
<dbReference type="EC" id="2.4.2.19" evidence="5"/>
<evidence type="ECO:0000256" key="5">
    <source>
        <dbReference type="ARBA" id="ARBA00011944"/>
    </source>
</evidence>
<feature type="binding site" evidence="13">
    <location>
        <position position="164"/>
    </location>
    <ligand>
        <name>substrate</name>
    </ligand>
</feature>
<evidence type="ECO:0000256" key="3">
    <source>
        <dbReference type="ARBA" id="ARBA00009400"/>
    </source>
</evidence>
<proteinExistence type="inferred from homology"/>
<feature type="binding site" evidence="13">
    <location>
        <position position="215"/>
    </location>
    <ligand>
        <name>substrate</name>
    </ligand>
</feature>
<gene>
    <name evidence="16" type="primary">nadC</name>
    <name evidence="16" type="ORF">MNODULE_00205</name>
</gene>
<dbReference type="InterPro" id="IPR022412">
    <property type="entry name" value="Quinolinate_PRibosylTrfase_N"/>
</dbReference>
<dbReference type="InterPro" id="IPR027277">
    <property type="entry name" value="NadC/ModD"/>
</dbReference>
<feature type="domain" description="Quinolinate phosphoribosyl transferase N-terminal" evidence="15">
    <location>
        <begin position="22"/>
        <end position="107"/>
    </location>
</feature>
<dbReference type="GO" id="GO:0009435">
    <property type="term" value="P:NAD+ biosynthetic process"/>
    <property type="evidence" value="ECO:0007669"/>
    <property type="project" value="UniProtKB-UniPathway"/>
</dbReference>
<evidence type="ECO:0000256" key="7">
    <source>
        <dbReference type="ARBA" id="ARBA00022676"/>
    </source>
</evidence>
<dbReference type="InterPro" id="IPR013785">
    <property type="entry name" value="Aldolase_TIM"/>
</dbReference>
<evidence type="ECO:0000256" key="4">
    <source>
        <dbReference type="ARBA" id="ARBA00011218"/>
    </source>
</evidence>
<accession>A0A7X6I904</accession>
<dbReference type="PANTHER" id="PTHR32179:SF3">
    <property type="entry name" value="NICOTINATE-NUCLEOTIDE PYROPHOSPHORYLASE [CARBOXYLATING]"/>
    <property type="match status" value="1"/>
</dbReference>
<feature type="binding site" evidence="13">
    <location>
        <position position="154"/>
    </location>
    <ligand>
        <name>substrate</name>
    </ligand>
</feature>
<evidence type="ECO:0000256" key="11">
    <source>
        <dbReference type="ARBA" id="ARBA00069173"/>
    </source>
</evidence>
<evidence type="ECO:0000256" key="6">
    <source>
        <dbReference type="ARBA" id="ARBA00022642"/>
    </source>
</evidence>
<name>A0A7X6I904_9BACT</name>
<feature type="binding site" evidence="13">
    <location>
        <position position="97"/>
    </location>
    <ligand>
        <name>substrate</name>
    </ligand>
</feature>
<comment type="catalytic activity">
    <reaction evidence="10">
        <text>nicotinate beta-D-ribonucleotide + CO2 + diphosphate = quinolinate + 5-phospho-alpha-D-ribose 1-diphosphate + 2 H(+)</text>
        <dbReference type="Rhea" id="RHEA:12733"/>
        <dbReference type="ChEBI" id="CHEBI:15378"/>
        <dbReference type="ChEBI" id="CHEBI:16526"/>
        <dbReference type="ChEBI" id="CHEBI:29959"/>
        <dbReference type="ChEBI" id="CHEBI:33019"/>
        <dbReference type="ChEBI" id="CHEBI:57502"/>
        <dbReference type="ChEBI" id="CHEBI:58017"/>
        <dbReference type="EC" id="2.4.2.19"/>
    </reaction>
</comment>
<dbReference type="UniPathway" id="UPA00253">
    <property type="reaction ID" value="UER00331"/>
</dbReference>
<dbReference type="GO" id="GO:0004514">
    <property type="term" value="F:nicotinate-nucleotide diphosphorylase (carboxylating) activity"/>
    <property type="evidence" value="ECO:0007669"/>
    <property type="project" value="UniProtKB-EC"/>
</dbReference>
<dbReference type="PANTHER" id="PTHR32179">
    <property type="entry name" value="NICOTINATE-NUCLEOTIDE PYROPHOSPHORYLASE [CARBOXYLATING]"/>
    <property type="match status" value="1"/>
</dbReference>
<dbReference type="RefSeq" id="WP_168057498.1">
    <property type="nucleotide sequence ID" value="NZ_VTOW01000001.1"/>
</dbReference>
<dbReference type="InterPro" id="IPR037128">
    <property type="entry name" value="Quinolinate_PRibosylTase_N_sf"/>
</dbReference>
<comment type="pathway">
    <text evidence="2">Cofactor biosynthesis; NAD(+) biosynthesis; nicotinate D-ribonucleotide from quinolinate: step 1/1.</text>
</comment>
<feature type="binding site" evidence="13">
    <location>
        <position position="194"/>
    </location>
    <ligand>
        <name>substrate</name>
    </ligand>
</feature>
<reference evidence="16 17" key="1">
    <citation type="journal article" date="2020" name="Nature">
        <title>Bacterial chemolithoautotrophy via manganese oxidation.</title>
        <authorList>
            <person name="Yu H."/>
            <person name="Leadbetter J.R."/>
        </authorList>
    </citation>
    <scope>NUCLEOTIDE SEQUENCE [LARGE SCALE GENOMIC DNA]</scope>
    <source>
        <strain evidence="16 17">Mn-1</strain>
    </source>
</reference>